<accession>A0A5B7FF21</accession>
<comment type="caution">
    <text evidence="1">The sequence shown here is derived from an EMBL/GenBank/DDBJ whole genome shotgun (WGS) entry which is preliminary data.</text>
</comment>
<sequence length="89" mass="10085">MKLTPHEQSYEVKCNVGRGKEVVDDGKPDPQCELALSCLWAAQHHSLLIYTGLNPLPSCPPVRLRVILRPPLMHLLNKTYIHPVNYSDK</sequence>
<dbReference type="EMBL" id="VSRR010006150">
    <property type="protein sequence ID" value="MPC44155.1"/>
    <property type="molecule type" value="Genomic_DNA"/>
</dbReference>
<dbReference type="AlphaFoldDB" id="A0A5B7FF21"/>
<evidence type="ECO:0000313" key="2">
    <source>
        <dbReference type="Proteomes" id="UP000324222"/>
    </source>
</evidence>
<proteinExistence type="predicted"/>
<keyword evidence="2" id="KW-1185">Reference proteome</keyword>
<gene>
    <name evidence="1" type="ORF">E2C01_037819</name>
</gene>
<reference evidence="1 2" key="1">
    <citation type="submission" date="2019-05" db="EMBL/GenBank/DDBJ databases">
        <title>Another draft genome of Portunus trituberculatus and its Hox gene families provides insights of decapod evolution.</title>
        <authorList>
            <person name="Jeong J.-H."/>
            <person name="Song I."/>
            <person name="Kim S."/>
            <person name="Choi T."/>
            <person name="Kim D."/>
            <person name="Ryu S."/>
            <person name="Kim W."/>
        </authorList>
    </citation>
    <scope>NUCLEOTIDE SEQUENCE [LARGE SCALE GENOMIC DNA]</scope>
    <source>
        <tissue evidence="1">Muscle</tissue>
    </source>
</reference>
<dbReference type="Proteomes" id="UP000324222">
    <property type="component" value="Unassembled WGS sequence"/>
</dbReference>
<evidence type="ECO:0000313" key="1">
    <source>
        <dbReference type="EMBL" id="MPC44155.1"/>
    </source>
</evidence>
<name>A0A5B7FF21_PORTR</name>
<organism evidence="1 2">
    <name type="scientific">Portunus trituberculatus</name>
    <name type="common">Swimming crab</name>
    <name type="synonym">Neptunus trituberculatus</name>
    <dbReference type="NCBI Taxonomy" id="210409"/>
    <lineage>
        <taxon>Eukaryota</taxon>
        <taxon>Metazoa</taxon>
        <taxon>Ecdysozoa</taxon>
        <taxon>Arthropoda</taxon>
        <taxon>Crustacea</taxon>
        <taxon>Multicrustacea</taxon>
        <taxon>Malacostraca</taxon>
        <taxon>Eumalacostraca</taxon>
        <taxon>Eucarida</taxon>
        <taxon>Decapoda</taxon>
        <taxon>Pleocyemata</taxon>
        <taxon>Brachyura</taxon>
        <taxon>Eubrachyura</taxon>
        <taxon>Portunoidea</taxon>
        <taxon>Portunidae</taxon>
        <taxon>Portuninae</taxon>
        <taxon>Portunus</taxon>
    </lineage>
</organism>
<protein>
    <submittedName>
        <fullName evidence="1">Uncharacterized protein</fullName>
    </submittedName>
</protein>